<organism evidence="1 2">
    <name type="scientific">Fusarium duplospermum</name>
    <dbReference type="NCBI Taxonomy" id="1325734"/>
    <lineage>
        <taxon>Eukaryota</taxon>
        <taxon>Fungi</taxon>
        <taxon>Dikarya</taxon>
        <taxon>Ascomycota</taxon>
        <taxon>Pezizomycotina</taxon>
        <taxon>Sordariomycetes</taxon>
        <taxon>Hypocreomycetidae</taxon>
        <taxon>Hypocreales</taxon>
        <taxon>Nectriaceae</taxon>
        <taxon>Fusarium</taxon>
        <taxon>Fusarium solani species complex</taxon>
    </lineage>
</organism>
<comment type="caution">
    <text evidence="1">The sequence shown here is derived from an EMBL/GenBank/DDBJ whole genome shotgun (WGS) entry which is preliminary data.</text>
</comment>
<name>A0A428Q686_9HYPO</name>
<accession>A0A428Q686</accession>
<dbReference type="EMBL" id="NKCI01000056">
    <property type="protein sequence ID" value="RSL60742.1"/>
    <property type="molecule type" value="Genomic_DNA"/>
</dbReference>
<protein>
    <submittedName>
        <fullName evidence="1">Uncharacterized protein</fullName>
    </submittedName>
</protein>
<gene>
    <name evidence="1" type="ORF">CEP54_006569</name>
</gene>
<reference evidence="1 2" key="1">
    <citation type="submission" date="2017-06" db="EMBL/GenBank/DDBJ databases">
        <title>Comparative genomic analysis of Ambrosia Fusariam Clade fungi.</title>
        <authorList>
            <person name="Stajich J.E."/>
            <person name="Carrillo J."/>
            <person name="Kijimoto T."/>
            <person name="Eskalen A."/>
            <person name="O'Donnell K."/>
            <person name="Kasson M."/>
        </authorList>
    </citation>
    <scope>NUCLEOTIDE SEQUENCE [LARGE SCALE GENOMIC DNA]</scope>
    <source>
        <strain evidence="1 2">NRRL62584</strain>
    </source>
</reference>
<keyword evidence="2" id="KW-1185">Reference proteome</keyword>
<evidence type="ECO:0000313" key="1">
    <source>
        <dbReference type="EMBL" id="RSL60742.1"/>
    </source>
</evidence>
<dbReference type="AlphaFoldDB" id="A0A428Q686"/>
<dbReference type="OrthoDB" id="5952526at2759"/>
<dbReference type="Proteomes" id="UP000288168">
    <property type="component" value="Unassembled WGS sequence"/>
</dbReference>
<sequence length="428" mass="49578">MLNEIYHVKQSTSNYCPQEHQASHRPQHESACNKIWAARAELDEEEDLVRYATEDDTTPANAFETHVGDFWNTFSTRDYMLARFALSNHLFLIGTLDGACEALEHMQDLIRLCRRDDRGARDKVPALMLRLDLDQECYDFVKWWETYNADGPYDWDDMTAPHLNIHGADVFEDPNFFGRSSALNNIIAILLLKLKLLVDIRNLKVTRKVLALRCLPHDLWQPIELSVIRSPLSVKLQKESPQSLLEIEKKLLNQTCKIGATLVKVNRYFMHSLFDPDDSFFKRLSFNWMGSWEKMALAMQNSYATWWETEGALDLLYDARECAARDYEDGIEELAEAEEERSGGRTVEEIKEDVGVRLIWEYLGWAVENASYLGPWSERPSEQHTRANKEAWAQGMEEEAEFDGWLDEGLRVTKIISITLGKSRLSLW</sequence>
<proteinExistence type="predicted"/>
<evidence type="ECO:0000313" key="2">
    <source>
        <dbReference type="Proteomes" id="UP000288168"/>
    </source>
</evidence>